<feature type="region of interest" description="Disordered" evidence="1">
    <location>
        <begin position="72"/>
        <end position="94"/>
    </location>
</feature>
<name>A0A544QSN0_9EURY</name>
<gene>
    <name evidence="2" type="ORF">EWF95_05905</name>
</gene>
<proteinExistence type="predicted"/>
<evidence type="ECO:0000313" key="3">
    <source>
        <dbReference type="Proteomes" id="UP000315385"/>
    </source>
</evidence>
<dbReference type="EMBL" id="SESI01000001">
    <property type="protein sequence ID" value="TQQ82452.1"/>
    <property type="molecule type" value="Genomic_DNA"/>
</dbReference>
<sequence length="94" mass="10381">MLKLLLGGIGLVETLYPERFIRVLTRLSYEYDGDAPTPKPWIVTTARIEGLIILTAVVWSALKADCNCGLLSRNDESDDDAEPAVETDQIDTIT</sequence>
<evidence type="ECO:0000256" key="1">
    <source>
        <dbReference type="SAM" id="MobiDB-lite"/>
    </source>
</evidence>
<reference evidence="2 3" key="1">
    <citation type="submission" date="2019-02" db="EMBL/GenBank/DDBJ databases">
        <title>Halonotius sp. a new haloqrchaeon isolated from saline water.</title>
        <authorList>
            <person name="Duran-Viseras A."/>
            <person name="Sanchez-Porro C."/>
            <person name="Ventosa A."/>
        </authorList>
    </citation>
    <scope>NUCLEOTIDE SEQUENCE [LARGE SCALE GENOMIC DNA]</scope>
    <source>
        <strain evidence="2 3">F9-27</strain>
    </source>
</reference>
<accession>A0A544QSN0</accession>
<protein>
    <submittedName>
        <fullName evidence="2">Uncharacterized protein</fullName>
    </submittedName>
</protein>
<keyword evidence="3" id="KW-1185">Reference proteome</keyword>
<comment type="caution">
    <text evidence="2">The sequence shown here is derived from an EMBL/GenBank/DDBJ whole genome shotgun (WGS) entry which is preliminary data.</text>
</comment>
<organism evidence="2 3">
    <name type="scientific">Halonotius roseus</name>
    <dbReference type="NCBI Taxonomy" id="2511997"/>
    <lineage>
        <taxon>Archaea</taxon>
        <taxon>Methanobacteriati</taxon>
        <taxon>Methanobacteriota</taxon>
        <taxon>Stenosarchaea group</taxon>
        <taxon>Halobacteria</taxon>
        <taxon>Halobacteriales</taxon>
        <taxon>Haloferacaceae</taxon>
        <taxon>Halonotius</taxon>
    </lineage>
</organism>
<dbReference type="RefSeq" id="WP_142443097.1">
    <property type="nucleotide sequence ID" value="NZ_SESI01000001.1"/>
</dbReference>
<dbReference type="OrthoDB" id="260081at2157"/>
<evidence type="ECO:0000313" key="2">
    <source>
        <dbReference type="EMBL" id="TQQ82452.1"/>
    </source>
</evidence>
<dbReference type="Proteomes" id="UP000315385">
    <property type="component" value="Unassembled WGS sequence"/>
</dbReference>
<dbReference type="AlphaFoldDB" id="A0A544QSN0"/>
<feature type="compositionally biased region" description="Acidic residues" evidence="1">
    <location>
        <begin position="76"/>
        <end position="94"/>
    </location>
</feature>